<evidence type="ECO:0000256" key="1">
    <source>
        <dbReference type="SAM" id="Phobius"/>
    </source>
</evidence>
<dbReference type="EMBL" id="GL883118">
    <property type="protein sequence ID" value="EGG04474.1"/>
    <property type="molecule type" value="Genomic_DNA"/>
</dbReference>
<dbReference type="GeneID" id="18923477"/>
<dbReference type="KEGG" id="mlr:MELLADRAFT_108489"/>
<sequence length="112" mass="12289">MGRGDIAIFLFIFLLNTDQWCILFSGPLIALLDPVKSNTPSAVHLMLKAVWVFSITVLAHNSRNISWCAITSSHYWKKGGAMISLKASNALVHNSIPESTKAICQSLATFAR</sequence>
<dbReference type="InParanoid" id="F4RT91"/>
<keyword evidence="1" id="KW-0812">Transmembrane</keyword>
<name>F4RT91_MELLP</name>
<evidence type="ECO:0000313" key="3">
    <source>
        <dbReference type="Proteomes" id="UP000001072"/>
    </source>
</evidence>
<keyword evidence="1" id="KW-1133">Transmembrane helix</keyword>
<keyword evidence="1" id="KW-0472">Membrane</keyword>
<protein>
    <submittedName>
        <fullName evidence="2">Uncharacterized protein</fullName>
    </submittedName>
</protein>
<accession>F4RT91</accession>
<dbReference type="HOGENOM" id="CLU_2146415_0_0_1"/>
<organism evidence="3">
    <name type="scientific">Melampsora larici-populina (strain 98AG31 / pathotype 3-4-7)</name>
    <name type="common">Poplar leaf rust fungus</name>
    <dbReference type="NCBI Taxonomy" id="747676"/>
    <lineage>
        <taxon>Eukaryota</taxon>
        <taxon>Fungi</taxon>
        <taxon>Dikarya</taxon>
        <taxon>Basidiomycota</taxon>
        <taxon>Pucciniomycotina</taxon>
        <taxon>Pucciniomycetes</taxon>
        <taxon>Pucciniales</taxon>
        <taxon>Melampsoraceae</taxon>
        <taxon>Melampsora</taxon>
    </lineage>
</organism>
<feature type="transmembrane region" description="Helical" evidence="1">
    <location>
        <begin position="42"/>
        <end position="59"/>
    </location>
</feature>
<evidence type="ECO:0000313" key="2">
    <source>
        <dbReference type="EMBL" id="EGG04474.1"/>
    </source>
</evidence>
<reference evidence="3" key="1">
    <citation type="journal article" date="2011" name="Proc. Natl. Acad. Sci. U.S.A.">
        <title>Obligate biotrophy features unraveled by the genomic analysis of rust fungi.</title>
        <authorList>
            <person name="Duplessis S."/>
            <person name="Cuomo C.A."/>
            <person name="Lin Y.-C."/>
            <person name="Aerts A."/>
            <person name="Tisserant E."/>
            <person name="Veneault-Fourrey C."/>
            <person name="Joly D.L."/>
            <person name="Hacquard S."/>
            <person name="Amselem J."/>
            <person name="Cantarel B.L."/>
            <person name="Chiu R."/>
            <person name="Coutinho P.M."/>
            <person name="Feau N."/>
            <person name="Field M."/>
            <person name="Frey P."/>
            <person name="Gelhaye E."/>
            <person name="Goldberg J."/>
            <person name="Grabherr M.G."/>
            <person name="Kodira C.D."/>
            <person name="Kohler A."/>
            <person name="Kuees U."/>
            <person name="Lindquist E.A."/>
            <person name="Lucas S.M."/>
            <person name="Mago R."/>
            <person name="Mauceli E."/>
            <person name="Morin E."/>
            <person name="Murat C."/>
            <person name="Pangilinan J.L."/>
            <person name="Park R."/>
            <person name="Pearson M."/>
            <person name="Quesneville H."/>
            <person name="Rouhier N."/>
            <person name="Sakthikumar S."/>
            <person name="Salamov A.A."/>
            <person name="Schmutz J."/>
            <person name="Selles B."/>
            <person name="Shapiro H."/>
            <person name="Tanguay P."/>
            <person name="Tuskan G.A."/>
            <person name="Henrissat B."/>
            <person name="Van de Peer Y."/>
            <person name="Rouze P."/>
            <person name="Ellis J.G."/>
            <person name="Dodds P.N."/>
            <person name="Schein J.E."/>
            <person name="Zhong S."/>
            <person name="Hamelin R.C."/>
            <person name="Grigoriev I.V."/>
            <person name="Szabo L.J."/>
            <person name="Martin F."/>
        </authorList>
    </citation>
    <scope>NUCLEOTIDE SEQUENCE [LARGE SCALE GENOMIC DNA]</scope>
    <source>
        <strain evidence="3">98AG31 / pathotype 3-4-7</strain>
    </source>
</reference>
<proteinExistence type="predicted"/>
<keyword evidence="3" id="KW-1185">Reference proteome</keyword>
<gene>
    <name evidence="2" type="ORF">MELLADRAFT_108489</name>
</gene>
<feature type="transmembrane region" description="Helical" evidence="1">
    <location>
        <begin position="7"/>
        <end position="30"/>
    </location>
</feature>
<dbReference type="VEuPathDB" id="FungiDB:MELLADRAFT_108489"/>
<dbReference type="RefSeq" id="XP_007412265.1">
    <property type="nucleotide sequence ID" value="XM_007412203.1"/>
</dbReference>
<dbReference type="AlphaFoldDB" id="F4RT91"/>
<dbReference type="Proteomes" id="UP000001072">
    <property type="component" value="Unassembled WGS sequence"/>
</dbReference>